<name>A0A1G6KR75_9GAMM</name>
<dbReference type="RefSeq" id="WP_244516012.1">
    <property type="nucleotide sequence ID" value="NZ_FMYK01000004.1"/>
</dbReference>
<reference evidence="2" key="1">
    <citation type="submission" date="2016-09" db="EMBL/GenBank/DDBJ databases">
        <authorList>
            <person name="Varghese N."/>
            <person name="Submissions S."/>
        </authorList>
    </citation>
    <scope>NUCLEOTIDE SEQUENCE [LARGE SCALE GENOMIC DNA]</scope>
    <source>
        <strain evidence="2">ANC 3699</strain>
    </source>
</reference>
<accession>A0A1G6KR75</accession>
<dbReference type="Proteomes" id="UP000242317">
    <property type="component" value="Unassembled WGS sequence"/>
</dbReference>
<proteinExistence type="predicted"/>
<gene>
    <name evidence="1" type="ORF">SAMN05421749_104149</name>
</gene>
<protein>
    <submittedName>
        <fullName evidence="1">Uncharacterized protein</fullName>
    </submittedName>
</protein>
<sequence length="115" mass="13115">MSASAIAGYELHITKKEFFYDESGACITLQDWENYVESNTSVKRDVFNSEYNYLVNTMDEDIFPLWYSEDSCNLSTKNPSPNAIAKLIEIARDLEATVQGDDGEIYIIPALTERR</sequence>
<dbReference type="AlphaFoldDB" id="A0A1G6KR75"/>
<evidence type="ECO:0000313" key="2">
    <source>
        <dbReference type="Proteomes" id="UP000242317"/>
    </source>
</evidence>
<evidence type="ECO:0000313" key="1">
    <source>
        <dbReference type="EMBL" id="SDC33311.1"/>
    </source>
</evidence>
<dbReference type="EMBL" id="FMYK01000004">
    <property type="protein sequence ID" value="SDC33311.1"/>
    <property type="molecule type" value="Genomic_DNA"/>
</dbReference>
<keyword evidence="2" id="KW-1185">Reference proteome</keyword>
<organism evidence="1 2">
    <name type="scientific">Acinetobacter marinus</name>
    <dbReference type="NCBI Taxonomy" id="281375"/>
    <lineage>
        <taxon>Bacteria</taxon>
        <taxon>Pseudomonadati</taxon>
        <taxon>Pseudomonadota</taxon>
        <taxon>Gammaproteobacteria</taxon>
        <taxon>Moraxellales</taxon>
        <taxon>Moraxellaceae</taxon>
        <taxon>Acinetobacter</taxon>
    </lineage>
</organism>